<dbReference type="EMBL" id="CP001712">
    <property type="protein sequence ID" value="EAR14879.1"/>
    <property type="molecule type" value="Genomic_DNA"/>
</dbReference>
<dbReference type="STRING" id="313596.RB2501_11152"/>
<protein>
    <submittedName>
        <fullName evidence="1">Uncharacterized protein</fullName>
    </submittedName>
</protein>
<keyword evidence="2" id="KW-1185">Reference proteome</keyword>
<evidence type="ECO:0000313" key="2">
    <source>
        <dbReference type="Proteomes" id="UP000009049"/>
    </source>
</evidence>
<dbReference type="Proteomes" id="UP000009049">
    <property type="component" value="Chromosome"/>
</dbReference>
<dbReference type="AlphaFoldDB" id="A4CMI7"/>
<evidence type="ECO:0000313" key="1">
    <source>
        <dbReference type="EMBL" id="EAR14879.1"/>
    </source>
</evidence>
<accession>A4CMI7</accession>
<dbReference type="HOGENOM" id="CLU_2957791_0_0_10"/>
<proteinExistence type="predicted"/>
<organism evidence="1 2">
    <name type="scientific">Robiginitalea biformata (strain ATCC BAA-864 / DSM 15991 / KCTC 12146 / HTCC2501)</name>
    <dbReference type="NCBI Taxonomy" id="313596"/>
    <lineage>
        <taxon>Bacteria</taxon>
        <taxon>Pseudomonadati</taxon>
        <taxon>Bacteroidota</taxon>
        <taxon>Flavobacteriia</taxon>
        <taxon>Flavobacteriales</taxon>
        <taxon>Flavobacteriaceae</taxon>
        <taxon>Robiginitalea</taxon>
    </lineage>
</organism>
<sequence>MTLFIAIISGLVLVNALLLIFSSSVSVRLRNRMSANGSVPATFKIYPLESADADYRKAV</sequence>
<name>A4CMI7_ROBBH</name>
<gene>
    <name evidence="1" type="ordered locus">RB2501_11152</name>
</gene>
<dbReference type="RefSeq" id="WP_015754200.1">
    <property type="nucleotide sequence ID" value="NC_013222.1"/>
</dbReference>
<reference evidence="1 2" key="1">
    <citation type="journal article" date="2009" name="J. Bacteriol.">
        <title>Complete genome sequence of Robiginitalea biformata HTCC2501.</title>
        <authorList>
            <person name="Oh H.M."/>
            <person name="Giovannoni S.J."/>
            <person name="Lee K."/>
            <person name="Ferriera S."/>
            <person name="Johnson J."/>
            <person name="Cho J.C."/>
        </authorList>
    </citation>
    <scope>NUCLEOTIDE SEQUENCE [LARGE SCALE GENOMIC DNA]</scope>
    <source>
        <strain evidence="2">ATCC BAA-864 / HTCC2501 / KCTC 12146</strain>
    </source>
</reference>
<dbReference type="KEGG" id="rbi:RB2501_11152"/>